<evidence type="ECO:0000313" key="2">
    <source>
        <dbReference type="EMBL" id="CCH19720.1"/>
    </source>
</evidence>
<dbReference type="STRING" id="1150864.MILUP08_44595"/>
<proteinExistence type="predicted"/>
<dbReference type="CDD" id="cd03784">
    <property type="entry name" value="GT1_Gtf-like"/>
    <property type="match status" value="1"/>
</dbReference>
<evidence type="ECO:0000256" key="1">
    <source>
        <dbReference type="SAM" id="MobiDB-lite"/>
    </source>
</evidence>
<keyword evidence="2" id="KW-0808">Transferase</keyword>
<name>I0L7C3_9ACTN</name>
<gene>
    <name evidence="2" type="ORF">MILUP08_44595</name>
</gene>
<keyword evidence="2" id="KW-0328">Glycosyltransferase</keyword>
<evidence type="ECO:0000313" key="3">
    <source>
        <dbReference type="Proteomes" id="UP000003448"/>
    </source>
</evidence>
<dbReference type="SUPFAM" id="SSF53756">
    <property type="entry name" value="UDP-Glycosyltransferase/glycogen phosphorylase"/>
    <property type="match status" value="1"/>
</dbReference>
<protein>
    <submittedName>
        <fullName evidence="2">Putative Oleandomycin glycosyltransferase</fullName>
        <ecNumber evidence="2">2.4.1.-</ecNumber>
    </submittedName>
</protein>
<feature type="region of interest" description="Disordered" evidence="1">
    <location>
        <begin position="344"/>
        <end position="388"/>
    </location>
</feature>
<dbReference type="PANTHER" id="PTHR21015:SF22">
    <property type="entry name" value="GLYCOSYLTRANSFERASE"/>
    <property type="match status" value="1"/>
</dbReference>
<dbReference type="eggNOG" id="COG1819">
    <property type="taxonomic scope" value="Bacteria"/>
</dbReference>
<organism evidence="2 3">
    <name type="scientific">Micromonospora lupini str. Lupac 08</name>
    <dbReference type="NCBI Taxonomy" id="1150864"/>
    <lineage>
        <taxon>Bacteria</taxon>
        <taxon>Bacillati</taxon>
        <taxon>Actinomycetota</taxon>
        <taxon>Actinomycetes</taxon>
        <taxon>Micromonosporales</taxon>
        <taxon>Micromonosporaceae</taxon>
        <taxon>Micromonospora</taxon>
    </lineage>
</organism>
<dbReference type="Pfam" id="PF00201">
    <property type="entry name" value="UDPGT"/>
    <property type="match status" value="1"/>
</dbReference>
<reference evidence="2 3" key="1">
    <citation type="journal article" date="2012" name="J. Bacteriol.">
        <title>Genome Sequence of Micromonospora lupini Lupac 08, Isolated from Root Nodules of Lupinus angustifolius.</title>
        <authorList>
            <person name="Alonso-Vega P."/>
            <person name="Normand P."/>
            <person name="Bacigalupe R."/>
            <person name="Pujic P."/>
            <person name="Lajus A."/>
            <person name="Vallenet D."/>
            <person name="Carro L."/>
            <person name="Coll P."/>
            <person name="Trujillo M.E."/>
        </authorList>
    </citation>
    <scope>NUCLEOTIDE SEQUENCE [LARGE SCALE GENOMIC DNA]</scope>
    <source>
        <strain evidence="2 3">Lupac 08</strain>
    </source>
</reference>
<accession>I0L7C3</accession>
<dbReference type="PANTHER" id="PTHR21015">
    <property type="entry name" value="UDP-N-ACETYLGLUCOSAMINE--N-ACETYLMURAMYL-(PENTAPEPTIDE) PYROPHOSPHORYL-UNDECAPRENOL N-ACETYLGLUCOSAMINE TRANSFERASE 1"/>
    <property type="match status" value="1"/>
</dbReference>
<dbReference type="AlphaFoldDB" id="I0L7C3"/>
<dbReference type="Proteomes" id="UP000003448">
    <property type="component" value="Unassembled WGS sequence"/>
</dbReference>
<keyword evidence="3" id="KW-1185">Reference proteome</keyword>
<feature type="compositionally biased region" description="Basic and acidic residues" evidence="1">
    <location>
        <begin position="355"/>
        <end position="373"/>
    </location>
</feature>
<dbReference type="InterPro" id="IPR002213">
    <property type="entry name" value="UDP_glucos_trans"/>
</dbReference>
<dbReference type="EMBL" id="CAIE01000036">
    <property type="protein sequence ID" value="CCH19720.1"/>
    <property type="molecule type" value="Genomic_DNA"/>
</dbReference>
<dbReference type="RefSeq" id="WP_007462072.1">
    <property type="nucleotide sequence ID" value="NZ_HF570108.1"/>
</dbReference>
<dbReference type="Gene3D" id="3.40.50.2000">
    <property type="entry name" value="Glycogen Phosphorylase B"/>
    <property type="match status" value="2"/>
</dbReference>
<feature type="compositionally biased region" description="Low complexity" evidence="1">
    <location>
        <begin position="375"/>
        <end position="388"/>
    </location>
</feature>
<sequence length="405" mass="42584">MSTTTRAHVAVLAVGATGHLLPVLDVITELRERGHRVTCFAPDVAAPAARRAGADVVTYESTLVTRPSSSVPPSDFAVWLPFVLLAEAAAVVPQVIPVLGGDVPDVLLYDRAAHPAGRALAQLLDRPAVALFPSFAQGPAWSLAAATGQTSVLDPAHPAFTPLQDQLDQFSARWGVERSTVRDLAEARERRSIAFLPRWFQWNGDEFGTDHHFVGPCLGSRLGTGPAGHERLVYVSAGTAAAEPESVRSLVRSAAAAAPEHRVLVSTGGFPVAALGRMPDRVEAHEHVDQLAALAQADLFVTHAGMGSVMEALWFAVPMVCAPRTSEQHLVAARVEALGLGVTLPDGGGPSGDEGVARKRDLADDPTVRERLRTASAKVRAAGGRRAAADAVEAALAPDRYEVGA</sequence>
<dbReference type="EC" id="2.4.1.-" evidence="2"/>
<dbReference type="GO" id="GO:0008194">
    <property type="term" value="F:UDP-glycosyltransferase activity"/>
    <property type="evidence" value="ECO:0007669"/>
    <property type="project" value="InterPro"/>
</dbReference>